<dbReference type="RefSeq" id="WP_284273516.1">
    <property type="nucleotide sequence ID" value="NZ_BSOW01000035.1"/>
</dbReference>
<name>A0ABQ6B824_9BRAD</name>
<keyword evidence="2" id="KW-1185">Reference proteome</keyword>
<dbReference type="EMBL" id="BSOW01000035">
    <property type="protein sequence ID" value="GLR90562.1"/>
    <property type="molecule type" value="Genomic_DNA"/>
</dbReference>
<reference evidence="2" key="1">
    <citation type="journal article" date="2019" name="Int. J. Syst. Evol. Microbiol.">
        <title>The Global Catalogue of Microorganisms (GCM) 10K type strain sequencing project: providing services to taxonomists for standard genome sequencing and annotation.</title>
        <authorList>
            <consortium name="The Broad Institute Genomics Platform"/>
            <consortium name="The Broad Institute Genome Sequencing Center for Infectious Disease"/>
            <person name="Wu L."/>
            <person name="Ma J."/>
        </authorList>
    </citation>
    <scope>NUCLEOTIDE SEQUENCE [LARGE SCALE GENOMIC DNA]</scope>
    <source>
        <strain evidence="2">NBRC 102520</strain>
    </source>
</reference>
<protein>
    <submittedName>
        <fullName evidence="1">Uncharacterized protein</fullName>
    </submittedName>
</protein>
<evidence type="ECO:0000313" key="1">
    <source>
        <dbReference type="EMBL" id="GLR90562.1"/>
    </source>
</evidence>
<gene>
    <name evidence="1" type="ORF">GCM10007857_72770</name>
</gene>
<evidence type="ECO:0000313" key="2">
    <source>
        <dbReference type="Proteomes" id="UP001156905"/>
    </source>
</evidence>
<comment type="caution">
    <text evidence="1">The sequence shown here is derived from an EMBL/GenBank/DDBJ whole genome shotgun (WGS) entry which is preliminary data.</text>
</comment>
<proteinExistence type="predicted"/>
<organism evidence="1 2">
    <name type="scientific">Bradyrhizobium iriomotense</name>
    <dbReference type="NCBI Taxonomy" id="441950"/>
    <lineage>
        <taxon>Bacteria</taxon>
        <taxon>Pseudomonadati</taxon>
        <taxon>Pseudomonadota</taxon>
        <taxon>Alphaproteobacteria</taxon>
        <taxon>Hyphomicrobiales</taxon>
        <taxon>Nitrobacteraceae</taxon>
        <taxon>Bradyrhizobium</taxon>
    </lineage>
</organism>
<accession>A0ABQ6B824</accession>
<sequence>MTIATIHRNVLRSLIPPSRLQLPQWIKSNIRLPDGVSALPAAIPRPRGGVVARSTSSIRISARSAQQQEATTMLHVVALQDHEAGYIRRAL</sequence>
<dbReference type="Proteomes" id="UP001156905">
    <property type="component" value="Unassembled WGS sequence"/>
</dbReference>